<dbReference type="InterPro" id="IPR043519">
    <property type="entry name" value="NT_sf"/>
</dbReference>
<dbReference type="STRING" id="392015.SAMN05421543_13112"/>
<dbReference type="InterPro" id="IPR002934">
    <property type="entry name" value="Polymerase_NTP_transf_dom"/>
</dbReference>
<keyword evidence="3" id="KW-1185">Reference proteome</keyword>
<feature type="domain" description="Polymerase nucleotidyl transferase" evidence="1">
    <location>
        <begin position="52"/>
        <end position="107"/>
    </location>
</feature>
<accession>A0A1I7LAI9</accession>
<dbReference type="RefSeq" id="WP_083430630.1">
    <property type="nucleotide sequence ID" value="NZ_FPBV01000031.1"/>
</dbReference>
<dbReference type="OrthoDB" id="43980at2"/>
<keyword evidence="2" id="KW-0808">Transferase</keyword>
<dbReference type="Pfam" id="PF01909">
    <property type="entry name" value="NTP_transf_2"/>
    <property type="match status" value="1"/>
</dbReference>
<sequence length="274" mass="30594">MTVWINDSSWRLPGTEKEGTIMRQIIAMGGGFGLNVSRSDGMRPAGLEAAKRFVTEHFPDCNVAILTGSAARGEETPQSDLDILIVSDTAPSAYIEAFYEYGWLIEVLMHNRESYKKFFEQDRLRGRPSLPHMFATGIVLVDDGTAASIQQEARALLEAGPPAWSERDIQFARFVITNHLLDLEAGLEEIDMLFAVNDLANALHELVLRANGRWIGKGKRIVSAIRDFDPLLAQAFADTFERFFTSRDVSGVIRFADWILEPYGGRLFAGYSTK</sequence>
<dbReference type="CDD" id="cd05403">
    <property type="entry name" value="NT_KNTase_like"/>
    <property type="match status" value="1"/>
</dbReference>
<gene>
    <name evidence="2" type="ORF">SAMN05421543_13112</name>
</gene>
<dbReference type="SUPFAM" id="SSF81301">
    <property type="entry name" value="Nucleotidyltransferase"/>
    <property type="match status" value="1"/>
</dbReference>
<dbReference type="Proteomes" id="UP000183508">
    <property type="component" value="Unassembled WGS sequence"/>
</dbReference>
<evidence type="ECO:0000259" key="1">
    <source>
        <dbReference type="Pfam" id="PF01909"/>
    </source>
</evidence>
<name>A0A1I7LAI9_9BACL</name>
<evidence type="ECO:0000313" key="3">
    <source>
        <dbReference type="Proteomes" id="UP000183508"/>
    </source>
</evidence>
<protein>
    <submittedName>
        <fullName evidence="2">Nucleotidyltransferase domain-containing protein</fullName>
    </submittedName>
</protein>
<proteinExistence type="predicted"/>
<dbReference type="AlphaFoldDB" id="A0A1I7LAI9"/>
<dbReference type="GO" id="GO:0016779">
    <property type="term" value="F:nucleotidyltransferase activity"/>
    <property type="evidence" value="ECO:0007669"/>
    <property type="project" value="InterPro"/>
</dbReference>
<reference evidence="3" key="1">
    <citation type="submission" date="2016-10" db="EMBL/GenBank/DDBJ databases">
        <authorList>
            <person name="Varghese N."/>
        </authorList>
    </citation>
    <scope>NUCLEOTIDE SEQUENCE [LARGE SCALE GENOMIC DNA]</scope>
    <source>
        <strain evidence="3">DSM 17980</strain>
    </source>
</reference>
<evidence type="ECO:0000313" key="2">
    <source>
        <dbReference type="EMBL" id="SFV06743.1"/>
    </source>
</evidence>
<dbReference type="EMBL" id="FPBV01000031">
    <property type="protein sequence ID" value="SFV06743.1"/>
    <property type="molecule type" value="Genomic_DNA"/>
</dbReference>
<organism evidence="2 3">
    <name type="scientific">Alicyclobacillus macrosporangiidus</name>
    <dbReference type="NCBI Taxonomy" id="392015"/>
    <lineage>
        <taxon>Bacteria</taxon>
        <taxon>Bacillati</taxon>
        <taxon>Bacillota</taxon>
        <taxon>Bacilli</taxon>
        <taxon>Bacillales</taxon>
        <taxon>Alicyclobacillaceae</taxon>
        <taxon>Alicyclobacillus</taxon>
    </lineage>
</organism>
<dbReference type="Gene3D" id="3.30.460.10">
    <property type="entry name" value="Beta Polymerase, domain 2"/>
    <property type="match status" value="1"/>
</dbReference>